<sequence>MSAVDMSVGLIFDEHESVFHIQIDKDDLWTPILSETGFAEILKWSHFQPCIDGWMKGLIDGPLQHEVFEATQESIFNDIVSREILDIELITLKSEWNPFAIKVCFRDDFLLVSPISDGTTVETSLFNKSDNLNVFKKLGDLELIPLKDTENRI</sequence>
<organism evidence="1 2">
    <name type="scientific">Gimesia chilikensis</name>
    <dbReference type="NCBI Taxonomy" id="2605989"/>
    <lineage>
        <taxon>Bacteria</taxon>
        <taxon>Pseudomonadati</taxon>
        <taxon>Planctomycetota</taxon>
        <taxon>Planctomycetia</taxon>
        <taxon>Planctomycetales</taxon>
        <taxon>Planctomycetaceae</taxon>
        <taxon>Gimesia</taxon>
    </lineage>
</organism>
<proteinExistence type="predicted"/>
<dbReference type="EMBL" id="CP036347">
    <property type="protein sequence ID" value="QDU00732.1"/>
    <property type="molecule type" value="Genomic_DNA"/>
</dbReference>
<accession>A0A517W642</accession>
<name>A0A517W642_9PLAN</name>
<dbReference type="Proteomes" id="UP000320722">
    <property type="component" value="Chromosome"/>
</dbReference>
<reference evidence="1 2" key="1">
    <citation type="submission" date="2019-02" db="EMBL/GenBank/DDBJ databases">
        <title>Deep-cultivation of Planctomycetes and their phenomic and genomic characterization uncovers novel biology.</title>
        <authorList>
            <person name="Wiegand S."/>
            <person name="Jogler M."/>
            <person name="Boedeker C."/>
            <person name="Pinto D."/>
            <person name="Vollmers J."/>
            <person name="Rivas-Marin E."/>
            <person name="Kohn T."/>
            <person name="Peeters S.H."/>
            <person name="Heuer A."/>
            <person name="Rast P."/>
            <person name="Oberbeckmann S."/>
            <person name="Bunk B."/>
            <person name="Jeske O."/>
            <person name="Meyerdierks A."/>
            <person name="Storesund J.E."/>
            <person name="Kallscheuer N."/>
            <person name="Luecker S."/>
            <person name="Lage O.M."/>
            <person name="Pohl T."/>
            <person name="Merkel B.J."/>
            <person name="Hornburger P."/>
            <person name="Mueller R.-W."/>
            <person name="Bruemmer F."/>
            <person name="Labrenz M."/>
            <person name="Spormann A.M."/>
            <person name="Op den Camp H."/>
            <person name="Overmann J."/>
            <person name="Amann R."/>
            <person name="Jetten M.S.M."/>
            <person name="Mascher T."/>
            <person name="Medema M.H."/>
            <person name="Devos D.P."/>
            <person name="Kaster A.-K."/>
            <person name="Ovreas L."/>
            <person name="Rohde M."/>
            <person name="Galperin M.Y."/>
            <person name="Jogler C."/>
        </authorList>
    </citation>
    <scope>NUCLEOTIDE SEQUENCE [LARGE SCALE GENOMIC DNA]</scope>
    <source>
        <strain evidence="1 2">V6</strain>
    </source>
</reference>
<evidence type="ECO:0000313" key="1">
    <source>
        <dbReference type="EMBL" id="QDU00732.1"/>
    </source>
</evidence>
<dbReference type="AlphaFoldDB" id="A0A517W642"/>
<protein>
    <submittedName>
        <fullName evidence="1">Uncharacterized protein</fullName>
    </submittedName>
</protein>
<gene>
    <name evidence="1" type="ORF">V6x_04080</name>
</gene>
<evidence type="ECO:0000313" key="2">
    <source>
        <dbReference type="Proteomes" id="UP000320722"/>
    </source>
</evidence>